<keyword evidence="2" id="KW-1185">Reference proteome</keyword>
<sequence length="78" mass="8326">MGKSRATSSKSQLLNGELEAAVTTASLAVDGGDSLQSSRFQRYVTDFRAEVSAYAANPAVVAFNEQVNEALARLDEDE</sequence>
<reference evidence="1 2" key="1">
    <citation type="submission" date="2020-08" db="EMBL/GenBank/DDBJ databases">
        <title>Genomic Encyclopedia of Type Strains, Phase IV (KMG-IV): sequencing the most valuable type-strain genomes for metagenomic binning, comparative biology and taxonomic classification.</title>
        <authorList>
            <person name="Goeker M."/>
        </authorList>
    </citation>
    <scope>NUCLEOTIDE SEQUENCE [LARGE SCALE GENOMIC DNA]</scope>
    <source>
        <strain evidence="1 2">DSM 43350</strain>
    </source>
</reference>
<comment type="caution">
    <text evidence="1">The sequence shown here is derived from an EMBL/GenBank/DDBJ whole genome shotgun (WGS) entry which is preliminary data.</text>
</comment>
<name>A0A7W9TAG5_9ACTN</name>
<evidence type="ECO:0000313" key="1">
    <source>
        <dbReference type="EMBL" id="MBB6077080.1"/>
    </source>
</evidence>
<organism evidence="1 2">
    <name type="scientific">Streptomyces paradoxus</name>
    <dbReference type="NCBI Taxonomy" id="66375"/>
    <lineage>
        <taxon>Bacteria</taxon>
        <taxon>Bacillati</taxon>
        <taxon>Actinomycetota</taxon>
        <taxon>Actinomycetes</taxon>
        <taxon>Kitasatosporales</taxon>
        <taxon>Streptomycetaceae</taxon>
        <taxon>Streptomyces</taxon>
    </lineage>
</organism>
<dbReference type="EMBL" id="JACHGV010000004">
    <property type="protein sequence ID" value="MBB6077080.1"/>
    <property type="molecule type" value="Genomic_DNA"/>
</dbReference>
<proteinExistence type="predicted"/>
<dbReference type="RefSeq" id="WP_246554628.1">
    <property type="nucleotide sequence ID" value="NZ_BAAARS010000004.1"/>
</dbReference>
<dbReference type="Proteomes" id="UP000591537">
    <property type="component" value="Unassembled WGS sequence"/>
</dbReference>
<protein>
    <submittedName>
        <fullName evidence="1">Uncharacterized protein</fullName>
    </submittedName>
</protein>
<gene>
    <name evidence="1" type="ORF">HNR57_002995</name>
</gene>
<evidence type="ECO:0000313" key="2">
    <source>
        <dbReference type="Proteomes" id="UP000591537"/>
    </source>
</evidence>
<accession>A0A7W9TAG5</accession>
<dbReference type="AlphaFoldDB" id="A0A7W9TAG5"/>